<dbReference type="SUPFAM" id="SSF52540">
    <property type="entry name" value="P-loop containing nucleoside triphosphate hydrolases"/>
    <property type="match status" value="1"/>
</dbReference>
<dbReference type="Gene3D" id="2.40.30.10">
    <property type="entry name" value="Translation factors"/>
    <property type="match status" value="1"/>
</dbReference>
<feature type="domain" description="Tr-type G" evidence="3">
    <location>
        <begin position="1"/>
        <end position="170"/>
    </location>
</feature>
<dbReference type="Pfam" id="PF09106">
    <property type="entry name" value="WHD_2nd_SelB"/>
    <property type="match status" value="1"/>
</dbReference>
<dbReference type="SUPFAM" id="SSF50447">
    <property type="entry name" value="Translation proteins"/>
    <property type="match status" value="1"/>
</dbReference>
<evidence type="ECO:0000259" key="3">
    <source>
        <dbReference type="PROSITE" id="PS51722"/>
    </source>
</evidence>
<dbReference type="InterPro" id="IPR057335">
    <property type="entry name" value="Beta-barrel_SelB"/>
</dbReference>
<gene>
    <name evidence="4" type="ORF">Q7A36_10530</name>
</gene>
<dbReference type="SUPFAM" id="SSF50465">
    <property type="entry name" value="EF-Tu/eEF-1alpha/eIF2-gamma C-terminal domain"/>
    <property type="match status" value="1"/>
</dbReference>
<evidence type="ECO:0000313" key="4">
    <source>
        <dbReference type="EMBL" id="MDO9708776.1"/>
    </source>
</evidence>
<dbReference type="InterPro" id="IPR050055">
    <property type="entry name" value="EF-Tu_GTPase"/>
</dbReference>
<organism evidence="4 5">
    <name type="scientific">Paracraurococcus lichenis</name>
    <dbReference type="NCBI Taxonomy" id="3064888"/>
    <lineage>
        <taxon>Bacteria</taxon>
        <taxon>Pseudomonadati</taxon>
        <taxon>Pseudomonadota</taxon>
        <taxon>Alphaproteobacteria</taxon>
        <taxon>Acetobacterales</taxon>
        <taxon>Roseomonadaceae</taxon>
        <taxon>Paracraurococcus</taxon>
    </lineage>
</organism>
<dbReference type="InterPro" id="IPR015191">
    <property type="entry name" value="SelB_WHD4"/>
</dbReference>
<dbReference type="SUPFAM" id="SSF46785">
    <property type="entry name" value="Winged helix' DNA-binding domain"/>
    <property type="match status" value="2"/>
</dbReference>
<dbReference type="Gene3D" id="1.10.10.2770">
    <property type="match status" value="1"/>
</dbReference>
<dbReference type="Pfam" id="PF00009">
    <property type="entry name" value="GTP_EFTU"/>
    <property type="match status" value="1"/>
</dbReference>
<reference evidence="4 5" key="1">
    <citation type="submission" date="2023-08" db="EMBL/GenBank/DDBJ databases">
        <title>The draft genome sequence of Paracraurococcus sp. LOR1-02.</title>
        <authorList>
            <person name="Kingkaew E."/>
            <person name="Tanasupawat S."/>
        </authorList>
    </citation>
    <scope>NUCLEOTIDE SEQUENCE [LARGE SCALE GENOMIC DNA]</scope>
    <source>
        <strain evidence="4 5">LOR1-02</strain>
    </source>
</reference>
<dbReference type="Gene3D" id="3.40.50.300">
    <property type="entry name" value="P-loop containing nucleotide triphosphate hydrolases"/>
    <property type="match status" value="1"/>
</dbReference>
<dbReference type="Gene3D" id="1.10.10.10">
    <property type="entry name" value="Winged helix-like DNA-binding domain superfamily/Winged helix DNA-binding domain"/>
    <property type="match status" value="1"/>
</dbReference>
<evidence type="ECO:0000256" key="1">
    <source>
        <dbReference type="ARBA" id="ARBA00022741"/>
    </source>
</evidence>
<dbReference type="InterPro" id="IPR027417">
    <property type="entry name" value="P-loop_NTPase"/>
</dbReference>
<keyword evidence="2" id="KW-0342">GTP-binding</keyword>
<dbReference type="InterPro" id="IPR009001">
    <property type="entry name" value="Transl_elong_EF1A/Init_IF2_C"/>
</dbReference>
<dbReference type="PANTHER" id="PTHR43721">
    <property type="entry name" value="ELONGATION FACTOR TU-RELATED"/>
    <property type="match status" value="1"/>
</dbReference>
<dbReference type="CDD" id="cd15491">
    <property type="entry name" value="selB_III"/>
    <property type="match status" value="1"/>
</dbReference>
<dbReference type="Proteomes" id="UP001243009">
    <property type="component" value="Unassembled WGS sequence"/>
</dbReference>
<dbReference type="PANTHER" id="PTHR43721:SF11">
    <property type="entry name" value="SELENOCYSTEINE-SPECIFIC ELONGATION FACTOR"/>
    <property type="match status" value="1"/>
</dbReference>
<comment type="caution">
    <text evidence="4">The sequence shown here is derived from an EMBL/GenBank/DDBJ whole genome shotgun (WGS) entry which is preliminary data.</text>
</comment>
<accession>A0ABT9DY06</accession>
<evidence type="ECO:0000313" key="5">
    <source>
        <dbReference type="Proteomes" id="UP001243009"/>
    </source>
</evidence>
<keyword evidence="5" id="KW-1185">Reference proteome</keyword>
<dbReference type="InterPro" id="IPR015190">
    <property type="entry name" value="Elong_fac_SelB-wing-hlx_typ-2"/>
</dbReference>
<dbReference type="Pfam" id="PF09107">
    <property type="entry name" value="WHD_3rd_SelB"/>
    <property type="match status" value="1"/>
</dbReference>
<dbReference type="Pfam" id="PF25461">
    <property type="entry name" value="Beta-barrel_SelB"/>
    <property type="match status" value="1"/>
</dbReference>
<dbReference type="InterPro" id="IPR004161">
    <property type="entry name" value="EFTu-like_2"/>
</dbReference>
<dbReference type="Pfam" id="PF03144">
    <property type="entry name" value="GTP_EFTU_D2"/>
    <property type="match status" value="1"/>
</dbReference>
<dbReference type="InterPro" id="IPR000795">
    <property type="entry name" value="T_Tr_GTP-bd_dom"/>
</dbReference>
<dbReference type="EMBL" id="JAUTWS010000008">
    <property type="protein sequence ID" value="MDO9708776.1"/>
    <property type="molecule type" value="Genomic_DNA"/>
</dbReference>
<dbReference type="InterPro" id="IPR036388">
    <property type="entry name" value="WH-like_DNA-bd_sf"/>
</dbReference>
<sequence length="639" mass="65821">MTTLAVGVMGHVDHGKTALVRALTGKDTDRLAEEKARGISIALGFALLRAGDAEIDLIDMPGHERFLRTMVAGAAGIGAALVVVSALEGPRAQTREHLEIAGLLGLRHAVIAVSFSDRAAPGQVRAAGEAAAALAVQAGFAPPPVVPTAAPIGDGVAELAASLAALARALPAPADLGLAQLAVDRAFALPGIGPVVTGTLRRGRLAVGEKVELWPGGTEARVRSLQVHGQSVAAASPGRRVAVALRGVELGALSRGMLLASPGAVQPGAWLDARLAVLPSAPAPLKDGATLRLLTGTVEVAARLRLAAGPALAPGEAAIVQLHCEPPVAAMAGDGFVLRRPSPALSVAGGTVLDPGAARRRRADRAAIPRLEAAAAGDWPAAARALLRECGAAGAHPRALVPRLGQPAARLRGWLLAAGAAEAADGRLVDAEAWAALRDALRDALAVFHAAQPLQAGMRPEALRASLPAAVPEPVAEALVAALLEDGSLQRVQGLLRRAGFDPVEAMAAESRDLALGLAALFRRAGLTPPDLAEVAGSDRRRAEALRFLLQRGVLVRTLDAVQKRTILFHREAVEVAKRRLADGLARPEGFTAGEAGALLGISRKYGIPLLEHLDAVRFTRRAGDRRVIAAERIVDPVR</sequence>
<proteinExistence type="predicted"/>
<dbReference type="InterPro" id="IPR036390">
    <property type="entry name" value="WH_DNA-bd_sf"/>
</dbReference>
<evidence type="ECO:0000256" key="2">
    <source>
        <dbReference type="ARBA" id="ARBA00023134"/>
    </source>
</evidence>
<dbReference type="InterPro" id="IPR009000">
    <property type="entry name" value="Transl_B-barrel_sf"/>
</dbReference>
<name>A0ABT9DY06_9PROT</name>
<dbReference type="RefSeq" id="WP_305103642.1">
    <property type="nucleotide sequence ID" value="NZ_JAUTWS010000008.1"/>
</dbReference>
<protein>
    <submittedName>
        <fullName evidence="4">SelB C-terminal domain-containing protein</fullName>
    </submittedName>
</protein>
<dbReference type="PROSITE" id="PS51722">
    <property type="entry name" value="G_TR_2"/>
    <property type="match status" value="1"/>
</dbReference>
<keyword evidence="1" id="KW-0547">Nucleotide-binding</keyword>